<dbReference type="Proteomes" id="UP000017148">
    <property type="component" value="Unassembled WGS sequence"/>
</dbReference>
<proteinExistence type="predicted"/>
<evidence type="ECO:0000313" key="1">
    <source>
        <dbReference type="EMBL" id="ERP32067.1"/>
    </source>
</evidence>
<dbReference type="PROSITE" id="PS51257">
    <property type="entry name" value="PROKAR_LIPOPROTEIN"/>
    <property type="match status" value="1"/>
</dbReference>
<organism evidence="1 2">
    <name type="scientific">Chitinivibrio alkaliphilus ACht1</name>
    <dbReference type="NCBI Taxonomy" id="1313304"/>
    <lineage>
        <taxon>Bacteria</taxon>
        <taxon>Pseudomonadati</taxon>
        <taxon>Fibrobacterota</taxon>
        <taxon>Chitinivibrionia</taxon>
        <taxon>Chitinivibrionales</taxon>
        <taxon>Chitinivibrionaceae</taxon>
        <taxon>Chitinivibrio</taxon>
    </lineage>
</organism>
<dbReference type="Gene3D" id="3.40.30.10">
    <property type="entry name" value="Glutaredoxin"/>
    <property type="match status" value="1"/>
</dbReference>
<sequence>MEPETLKICLGTTCYIMGSCDLLAVEEYLPEEICQRITVEGATCLGKCKDIHATPPFIEIDGHIYEAADRSTVESKLREVLHADHK</sequence>
<keyword evidence="2" id="KW-1185">Reference proteome</keyword>
<dbReference type="InterPro" id="IPR036249">
    <property type="entry name" value="Thioredoxin-like_sf"/>
</dbReference>
<reference evidence="1 2" key="1">
    <citation type="journal article" date="2013" name="Environ. Microbiol.">
        <title>Genome analysis of Chitinivibrio alkaliphilus gen. nov., sp. nov., a novel extremely haloalkaliphilic anaerobic chitinolytic bacterium from the candidate phylum Termite Group 3.</title>
        <authorList>
            <person name="Sorokin D.Y."/>
            <person name="Gumerov V.M."/>
            <person name="Rakitin A.L."/>
            <person name="Beletsky A.V."/>
            <person name="Damste J.S."/>
            <person name="Muyzer G."/>
            <person name="Mardanov A.V."/>
            <person name="Ravin N.V."/>
        </authorList>
    </citation>
    <scope>NUCLEOTIDE SEQUENCE [LARGE SCALE GENOMIC DNA]</scope>
    <source>
        <strain evidence="1 2">ACht1</strain>
    </source>
</reference>
<comment type="caution">
    <text evidence="1">The sequence shown here is derived from an EMBL/GenBank/DDBJ whole genome shotgun (WGS) entry which is preliminary data.</text>
</comment>
<gene>
    <name evidence="1" type="ORF">CALK_1053</name>
</gene>
<dbReference type="OrthoDB" id="9807975at2"/>
<accession>U7DAA7</accession>
<name>U7DAA7_9BACT</name>
<dbReference type="RefSeq" id="WP_022636542.1">
    <property type="nucleotide sequence ID" value="NZ_ASJR01000007.1"/>
</dbReference>
<dbReference type="SUPFAM" id="SSF52833">
    <property type="entry name" value="Thioredoxin-like"/>
    <property type="match status" value="1"/>
</dbReference>
<evidence type="ECO:0000313" key="2">
    <source>
        <dbReference type="Proteomes" id="UP000017148"/>
    </source>
</evidence>
<dbReference type="STRING" id="1313304.CALK_1053"/>
<protein>
    <submittedName>
        <fullName evidence="1">Fe-only hydrogenase, acessory subunit</fullName>
    </submittedName>
</protein>
<dbReference type="AlphaFoldDB" id="U7DAA7"/>
<dbReference type="EMBL" id="ASJR01000007">
    <property type="protein sequence ID" value="ERP32067.1"/>
    <property type="molecule type" value="Genomic_DNA"/>
</dbReference>